<accession>A0A816V3T0</accession>
<feature type="compositionally biased region" description="Basic and acidic residues" evidence="1">
    <location>
        <begin position="46"/>
        <end position="68"/>
    </location>
</feature>
<name>A0A816V3T0_BRANA</name>
<evidence type="ECO:0000313" key="2">
    <source>
        <dbReference type="EMBL" id="CAF2115353.1"/>
    </source>
</evidence>
<dbReference type="Proteomes" id="UP001295469">
    <property type="component" value="Chromosome C08"/>
</dbReference>
<gene>
    <name evidence="2" type="ORF">DARMORV10_C08P45720.1</name>
</gene>
<evidence type="ECO:0000256" key="1">
    <source>
        <dbReference type="SAM" id="MobiDB-lite"/>
    </source>
</evidence>
<organism evidence="2">
    <name type="scientific">Brassica napus</name>
    <name type="common">Rape</name>
    <dbReference type="NCBI Taxonomy" id="3708"/>
    <lineage>
        <taxon>Eukaryota</taxon>
        <taxon>Viridiplantae</taxon>
        <taxon>Streptophyta</taxon>
        <taxon>Embryophyta</taxon>
        <taxon>Tracheophyta</taxon>
        <taxon>Spermatophyta</taxon>
        <taxon>Magnoliopsida</taxon>
        <taxon>eudicotyledons</taxon>
        <taxon>Gunneridae</taxon>
        <taxon>Pentapetalae</taxon>
        <taxon>rosids</taxon>
        <taxon>malvids</taxon>
        <taxon>Brassicales</taxon>
        <taxon>Brassicaceae</taxon>
        <taxon>Brassiceae</taxon>
        <taxon>Brassica</taxon>
    </lineage>
</organism>
<sequence length="75" mass="8511">MFNDVIEVDGGSVKLKRKERLQTKMIETIVEIDKSMGKHPIVNSGEEGRERRTKTQEESKEGVGRRSCIDASFNT</sequence>
<dbReference type="AlphaFoldDB" id="A0A816V3T0"/>
<proteinExistence type="predicted"/>
<feature type="region of interest" description="Disordered" evidence="1">
    <location>
        <begin position="37"/>
        <end position="75"/>
    </location>
</feature>
<dbReference type="EMBL" id="HG994372">
    <property type="protein sequence ID" value="CAF2115353.1"/>
    <property type="molecule type" value="Genomic_DNA"/>
</dbReference>
<reference evidence="2" key="1">
    <citation type="submission" date="2021-01" db="EMBL/GenBank/DDBJ databases">
        <authorList>
            <consortium name="Genoscope - CEA"/>
            <person name="William W."/>
        </authorList>
    </citation>
    <scope>NUCLEOTIDE SEQUENCE</scope>
</reference>
<protein>
    <submittedName>
        <fullName evidence="2">(rape) hypothetical protein</fullName>
    </submittedName>
</protein>